<evidence type="ECO:0000259" key="8">
    <source>
        <dbReference type="Pfam" id="PF05504"/>
    </source>
</evidence>
<comment type="caution">
    <text evidence="10">The sequence shown here is derived from an EMBL/GenBank/DDBJ whole genome shotgun (WGS) entry which is preliminary data.</text>
</comment>
<dbReference type="NCBIfam" id="TIGR02887">
    <property type="entry name" value="spore_ger_x_C"/>
    <property type="match status" value="1"/>
</dbReference>
<dbReference type="Proteomes" id="UP001596500">
    <property type="component" value="Unassembled WGS sequence"/>
</dbReference>
<dbReference type="Pfam" id="PF05504">
    <property type="entry name" value="Spore_GerAC"/>
    <property type="match status" value="1"/>
</dbReference>
<dbReference type="Pfam" id="PF25198">
    <property type="entry name" value="Spore_GerAC_N"/>
    <property type="match status" value="1"/>
</dbReference>
<accession>A0ABW2RNK0</accession>
<dbReference type="InterPro" id="IPR057336">
    <property type="entry name" value="GerAC_N"/>
</dbReference>
<reference evidence="11" key="1">
    <citation type="journal article" date="2019" name="Int. J. Syst. Evol. Microbiol.">
        <title>The Global Catalogue of Microorganisms (GCM) 10K type strain sequencing project: providing services to taxonomists for standard genome sequencing and annotation.</title>
        <authorList>
            <consortium name="The Broad Institute Genomics Platform"/>
            <consortium name="The Broad Institute Genome Sequencing Center for Infectious Disease"/>
            <person name="Wu L."/>
            <person name="Ma J."/>
        </authorList>
    </citation>
    <scope>NUCLEOTIDE SEQUENCE [LARGE SCALE GENOMIC DNA]</scope>
    <source>
        <strain evidence="11">CGMCC 1.12942</strain>
    </source>
</reference>
<comment type="similarity">
    <text evidence="2">Belongs to the GerABKC lipoprotein family.</text>
</comment>
<dbReference type="Gene3D" id="3.30.300.210">
    <property type="entry name" value="Nutrient germinant receptor protein C, domain 3"/>
    <property type="match status" value="1"/>
</dbReference>
<dbReference type="PANTHER" id="PTHR35789:SF1">
    <property type="entry name" value="SPORE GERMINATION PROTEIN B3"/>
    <property type="match status" value="1"/>
</dbReference>
<dbReference type="EMBL" id="JBHTBW010000052">
    <property type="protein sequence ID" value="MFC7442514.1"/>
    <property type="molecule type" value="Genomic_DNA"/>
</dbReference>
<dbReference type="PROSITE" id="PS51257">
    <property type="entry name" value="PROKAR_LIPOPROTEIN"/>
    <property type="match status" value="1"/>
</dbReference>
<name>A0ABW2RNK0_9BACL</name>
<evidence type="ECO:0000256" key="2">
    <source>
        <dbReference type="ARBA" id="ARBA00007886"/>
    </source>
</evidence>
<proteinExistence type="inferred from homology"/>
<sequence>MIRYPKMLFLFLAFLLFTGGCWDKREIEDLGFIVGIALDKASEEGPEDETEEVVPGERTKHVITTTMQRVVAKPFAGGAEKGGGGQAKPYINSSATGDSIPESIRELMLTDDRLAFGEHAKVLVIGEELARNMNMQHLTNRFLRGYEVRLSPIVLIAKGRASETLEVADPGEIPAFHLIGIVDHEKKTARLLPAVTLAKVSSKLSANSSFLLQTAIVKDKKVKFEGGAVIKGSTKRLIGFLNEQELKGLNWLTGRGKGDLVKGFDEQTHRLMVYEAQFISSKIQPHVQGEKISFDVDIESEGSLYEDWIPAGNAFDNQFLKRVEKATQQEVKRLTGQTLKKIQKQYKVDVAGFGDQLRIQYPRVWQKVKKDWDKEFSRATVNVDVKITVRDYQAKGGK</sequence>
<comment type="subcellular location">
    <subcellularLocation>
        <location evidence="1">Membrane</location>
        <topology evidence="1">Lipid-anchor</topology>
    </subcellularLocation>
</comment>
<dbReference type="InterPro" id="IPR008844">
    <property type="entry name" value="Spore_GerAC-like"/>
</dbReference>
<gene>
    <name evidence="10" type="ORF">ACFQNG_15610</name>
</gene>
<organism evidence="10 11">
    <name type="scientific">Laceyella putida</name>
    <dbReference type="NCBI Taxonomy" id="110101"/>
    <lineage>
        <taxon>Bacteria</taxon>
        <taxon>Bacillati</taxon>
        <taxon>Bacillota</taxon>
        <taxon>Bacilli</taxon>
        <taxon>Bacillales</taxon>
        <taxon>Thermoactinomycetaceae</taxon>
        <taxon>Laceyella</taxon>
    </lineage>
</organism>
<evidence type="ECO:0000256" key="3">
    <source>
        <dbReference type="ARBA" id="ARBA00022544"/>
    </source>
</evidence>
<dbReference type="InterPro" id="IPR046953">
    <property type="entry name" value="Spore_GerAC-like_C"/>
</dbReference>
<protein>
    <submittedName>
        <fullName evidence="10">Ger(X)C family spore germination protein</fullName>
    </submittedName>
</protein>
<evidence type="ECO:0000259" key="9">
    <source>
        <dbReference type="Pfam" id="PF25198"/>
    </source>
</evidence>
<dbReference type="PANTHER" id="PTHR35789">
    <property type="entry name" value="SPORE GERMINATION PROTEIN B3"/>
    <property type="match status" value="1"/>
</dbReference>
<feature type="domain" description="Spore germination GerAC-like C-terminal" evidence="8">
    <location>
        <begin position="225"/>
        <end position="391"/>
    </location>
</feature>
<dbReference type="RefSeq" id="WP_379866428.1">
    <property type="nucleotide sequence ID" value="NZ_JBHTBW010000052.1"/>
</dbReference>
<keyword evidence="3" id="KW-0309">Germination</keyword>
<keyword evidence="6" id="KW-0564">Palmitate</keyword>
<evidence type="ECO:0000256" key="1">
    <source>
        <dbReference type="ARBA" id="ARBA00004635"/>
    </source>
</evidence>
<evidence type="ECO:0000256" key="4">
    <source>
        <dbReference type="ARBA" id="ARBA00022729"/>
    </source>
</evidence>
<dbReference type="InterPro" id="IPR038501">
    <property type="entry name" value="Spore_GerAC_C_sf"/>
</dbReference>
<evidence type="ECO:0000313" key="11">
    <source>
        <dbReference type="Proteomes" id="UP001596500"/>
    </source>
</evidence>
<keyword evidence="4" id="KW-0732">Signal</keyword>
<keyword evidence="11" id="KW-1185">Reference proteome</keyword>
<evidence type="ECO:0000256" key="5">
    <source>
        <dbReference type="ARBA" id="ARBA00023136"/>
    </source>
</evidence>
<keyword evidence="7" id="KW-0449">Lipoprotein</keyword>
<evidence type="ECO:0000256" key="6">
    <source>
        <dbReference type="ARBA" id="ARBA00023139"/>
    </source>
</evidence>
<keyword evidence="5" id="KW-0472">Membrane</keyword>
<evidence type="ECO:0000256" key="7">
    <source>
        <dbReference type="ARBA" id="ARBA00023288"/>
    </source>
</evidence>
<evidence type="ECO:0000313" key="10">
    <source>
        <dbReference type="EMBL" id="MFC7442514.1"/>
    </source>
</evidence>
<feature type="domain" description="Spore germination protein N-terminal" evidence="9">
    <location>
        <begin position="23"/>
        <end position="212"/>
    </location>
</feature>